<dbReference type="Gene3D" id="3.30.565.10">
    <property type="entry name" value="Histidine kinase-like ATPase, C-terminal domain"/>
    <property type="match status" value="1"/>
</dbReference>
<dbReference type="NCBIfam" id="TIGR00585">
    <property type="entry name" value="mutl"/>
    <property type="match status" value="1"/>
</dbReference>
<gene>
    <name evidence="5" type="ORF">B0H67DRAFT_596688</name>
</gene>
<dbReference type="SUPFAM" id="SSF55874">
    <property type="entry name" value="ATPase domain of HSP90 chaperone/DNA topoisomerase II/histidine kinase"/>
    <property type="match status" value="1"/>
</dbReference>
<dbReference type="InterPro" id="IPR038973">
    <property type="entry name" value="MutL/Mlh/Pms-like"/>
</dbReference>
<feature type="domain" description="DNA mismatch repair protein S5" evidence="4">
    <location>
        <begin position="216"/>
        <end position="365"/>
    </location>
</feature>
<dbReference type="Pfam" id="PF13589">
    <property type="entry name" value="HATPase_c_3"/>
    <property type="match status" value="1"/>
</dbReference>
<dbReference type="InterPro" id="IPR014721">
    <property type="entry name" value="Ribsml_uS5_D2-typ_fold_subgr"/>
</dbReference>
<evidence type="ECO:0000313" key="6">
    <source>
        <dbReference type="Proteomes" id="UP001172102"/>
    </source>
</evidence>
<dbReference type="GO" id="GO:0006298">
    <property type="term" value="P:mismatch repair"/>
    <property type="evidence" value="ECO:0007669"/>
    <property type="project" value="InterPro"/>
</dbReference>
<dbReference type="GO" id="GO:0140664">
    <property type="term" value="F:ATP-dependent DNA damage sensor activity"/>
    <property type="evidence" value="ECO:0007669"/>
    <property type="project" value="InterPro"/>
</dbReference>
<keyword evidence="2" id="KW-0227">DNA damage</keyword>
<reference evidence="5" key="1">
    <citation type="submission" date="2023-06" db="EMBL/GenBank/DDBJ databases">
        <title>Genome-scale phylogeny and comparative genomics of the fungal order Sordariales.</title>
        <authorList>
            <consortium name="Lawrence Berkeley National Laboratory"/>
            <person name="Hensen N."/>
            <person name="Bonometti L."/>
            <person name="Westerberg I."/>
            <person name="Brannstrom I.O."/>
            <person name="Guillou S."/>
            <person name="Cros-Aarteil S."/>
            <person name="Calhoun S."/>
            <person name="Haridas S."/>
            <person name="Kuo A."/>
            <person name="Mondo S."/>
            <person name="Pangilinan J."/>
            <person name="Riley R."/>
            <person name="Labutti K."/>
            <person name="Andreopoulos B."/>
            <person name="Lipzen A."/>
            <person name="Chen C."/>
            <person name="Yanf M."/>
            <person name="Daum C."/>
            <person name="Ng V."/>
            <person name="Clum A."/>
            <person name="Steindorff A."/>
            <person name="Ohm R."/>
            <person name="Martin F."/>
            <person name="Silar P."/>
            <person name="Natvig D."/>
            <person name="Lalanne C."/>
            <person name="Gautier V."/>
            <person name="Ament-Velasquez S.L."/>
            <person name="Kruys A."/>
            <person name="Hutchinson M.I."/>
            <person name="Powell A.J."/>
            <person name="Barry K."/>
            <person name="Miller A.N."/>
            <person name="Grigoriev I.V."/>
            <person name="Debuchy R."/>
            <person name="Gladieux P."/>
            <person name="Thoren M.H."/>
            <person name="Johannesson H."/>
        </authorList>
    </citation>
    <scope>NUCLEOTIDE SEQUENCE</scope>
    <source>
        <strain evidence="5">SMH4607-1</strain>
    </source>
</reference>
<organism evidence="5 6">
    <name type="scientific">Lasiosphaeris hirsuta</name>
    <dbReference type="NCBI Taxonomy" id="260670"/>
    <lineage>
        <taxon>Eukaryota</taxon>
        <taxon>Fungi</taxon>
        <taxon>Dikarya</taxon>
        <taxon>Ascomycota</taxon>
        <taxon>Pezizomycotina</taxon>
        <taxon>Sordariomycetes</taxon>
        <taxon>Sordariomycetidae</taxon>
        <taxon>Sordariales</taxon>
        <taxon>Lasiosphaeriaceae</taxon>
        <taxon>Lasiosphaeris</taxon>
    </lineage>
</organism>
<dbReference type="InterPro" id="IPR013507">
    <property type="entry name" value="DNA_mismatch_S5_2-like"/>
</dbReference>
<evidence type="ECO:0000313" key="5">
    <source>
        <dbReference type="EMBL" id="KAK0730582.1"/>
    </source>
</evidence>
<keyword evidence="5" id="KW-0808">Transferase</keyword>
<accession>A0AA40EA04</accession>
<sequence length="390" mass="42629">MPIAPLPETTVCRLGSTLAISTPVHLIKELLDNAIDSAATTVAILISSDTVDRIEVRDNGRGIHQNDFDSLGRPAHTSKLRALAELDIIGGSSLGFRGMALASVNTLAEVTLTTRASTEPVATTLLLLDGGGVARQGHKAAQVGTTVCVRQLFSKFPVRLRTFMKEAPKTIQKIKELLQSYALARHETKIIFRVLGDPQPPWMYTPKPATHVREAVIQLFGADLASHCTFEVFPATEQVASCIARGSRPTAKDGLAPRFEGFLSCPGAKLRKSDTGAFFCVDSRPVLSTRGTPKKLLTLFRGHFALFTSATNSAEAFNDPFIWLNIQCAPGSYDVNVEPAKDDVLFVNEQYVVDQFQKFISSVYPIPKENPKQQRGGVRSRCRQQTKHGR</sequence>
<keyword evidence="5" id="KW-0418">Kinase</keyword>
<dbReference type="GO" id="GO:0032389">
    <property type="term" value="C:MutLalpha complex"/>
    <property type="evidence" value="ECO:0007669"/>
    <property type="project" value="TreeGrafter"/>
</dbReference>
<dbReference type="GO" id="GO:0030983">
    <property type="term" value="F:mismatched DNA binding"/>
    <property type="evidence" value="ECO:0007669"/>
    <property type="project" value="InterPro"/>
</dbReference>
<dbReference type="InterPro" id="IPR020568">
    <property type="entry name" value="Ribosomal_Su5_D2-typ_SF"/>
</dbReference>
<dbReference type="SUPFAM" id="SSF54211">
    <property type="entry name" value="Ribosomal protein S5 domain 2-like"/>
    <property type="match status" value="1"/>
</dbReference>
<evidence type="ECO:0000259" key="4">
    <source>
        <dbReference type="SMART" id="SM01340"/>
    </source>
</evidence>
<dbReference type="PANTHER" id="PTHR10073">
    <property type="entry name" value="DNA MISMATCH REPAIR PROTEIN MLH, PMS, MUTL"/>
    <property type="match status" value="1"/>
</dbReference>
<name>A0AA40EA04_9PEZI</name>
<dbReference type="InterPro" id="IPR002099">
    <property type="entry name" value="MutL/Mlh/PMS"/>
</dbReference>
<comment type="similarity">
    <text evidence="1">Belongs to the DNA mismatch repair MutL/HexB family.</text>
</comment>
<feature type="region of interest" description="Disordered" evidence="3">
    <location>
        <begin position="367"/>
        <end position="390"/>
    </location>
</feature>
<protein>
    <submittedName>
        <fullName evidence="5">Histidine kinase-like ATPase</fullName>
    </submittedName>
</protein>
<dbReference type="GO" id="GO:0061982">
    <property type="term" value="P:meiosis I cell cycle process"/>
    <property type="evidence" value="ECO:0007669"/>
    <property type="project" value="UniProtKB-ARBA"/>
</dbReference>
<dbReference type="GO" id="GO:0016301">
    <property type="term" value="F:kinase activity"/>
    <property type="evidence" value="ECO:0007669"/>
    <property type="project" value="UniProtKB-KW"/>
</dbReference>
<dbReference type="FunFam" id="3.30.565.10:FF:000017">
    <property type="entry name" value="PMS1 homolog 1, mismatch repair system component"/>
    <property type="match status" value="1"/>
</dbReference>
<dbReference type="Proteomes" id="UP001172102">
    <property type="component" value="Unassembled WGS sequence"/>
</dbReference>
<dbReference type="GO" id="GO:0016887">
    <property type="term" value="F:ATP hydrolysis activity"/>
    <property type="evidence" value="ECO:0007669"/>
    <property type="project" value="InterPro"/>
</dbReference>
<dbReference type="AlphaFoldDB" id="A0AA40EA04"/>
<evidence type="ECO:0000256" key="3">
    <source>
        <dbReference type="SAM" id="MobiDB-lite"/>
    </source>
</evidence>
<keyword evidence="6" id="KW-1185">Reference proteome</keyword>
<evidence type="ECO:0000256" key="2">
    <source>
        <dbReference type="ARBA" id="ARBA00022763"/>
    </source>
</evidence>
<dbReference type="InterPro" id="IPR036890">
    <property type="entry name" value="HATPase_C_sf"/>
</dbReference>
<dbReference type="Gene3D" id="3.30.230.10">
    <property type="match status" value="1"/>
</dbReference>
<dbReference type="EMBL" id="JAUKUA010000001">
    <property type="protein sequence ID" value="KAK0730582.1"/>
    <property type="molecule type" value="Genomic_DNA"/>
</dbReference>
<dbReference type="PANTHER" id="PTHR10073:SF41">
    <property type="entry name" value="MISMATCH REPAIR PROTEIN, PUTATIVE (AFU_ORTHOLOGUE AFUA_8G05820)-RELATED"/>
    <property type="match status" value="1"/>
</dbReference>
<comment type="caution">
    <text evidence="5">The sequence shown here is derived from an EMBL/GenBank/DDBJ whole genome shotgun (WGS) entry which is preliminary data.</text>
</comment>
<feature type="compositionally biased region" description="Basic residues" evidence="3">
    <location>
        <begin position="378"/>
        <end position="390"/>
    </location>
</feature>
<dbReference type="GO" id="GO:0005524">
    <property type="term" value="F:ATP binding"/>
    <property type="evidence" value="ECO:0007669"/>
    <property type="project" value="InterPro"/>
</dbReference>
<dbReference type="SMART" id="SM01340">
    <property type="entry name" value="DNA_mis_repair"/>
    <property type="match status" value="1"/>
</dbReference>
<evidence type="ECO:0000256" key="1">
    <source>
        <dbReference type="ARBA" id="ARBA00006082"/>
    </source>
</evidence>
<dbReference type="Pfam" id="PF01119">
    <property type="entry name" value="DNA_mis_repair"/>
    <property type="match status" value="1"/>
</dbReference>
<proteinExistence type="inferred from homology"/>